<dbReference type="InterPro" id="IPR027417">
    <property type="entry name" value="P-loop_NTPase"/>
</dbReference>
<dbReference type="InterPro" id="IPR011604">
    <property type="entry name" value="PDDEXK-like_dom_sf"/>
</dbReference>
<dbReference type="eggNOG" id="COG2887">
    <property type="taxonomic scope" value="Bacteria"/>
</dbReference>
<dbReference type="InterPro" id="IPR038726">
    <property type="entry name" value="PDDEXK_AddAB-type"/>
</dbReference>
<name>F8EY77_GRAC1</name>
<reference evidence="3" key="1">
    <citation type="journal article" date="2013" name="Stand. Genomic Sci.">
        <title>Genome sequence of the thermophilic fresh-water bacterium Spirochaeta caldaria type strain (H1(T)), reclassification of Spirochaeta caldaria, Spirochaeta stenostrepta, and Spirochaeta zuelzerae in the genus Treponema as Treponema caldaria comb. nov., Treponema stenostrepta comb. nov., and Treponema zuelzerae comb. nov., and emendation of the genus Treponema.</title>
        <authorList>
            <person name="Abt B."/>
            <person name="Goker M."/>
            <person name="Scheuner C."/>
            <person name="Han C."/>
            <person name="Lu M."/>
            <person name="Misra M."/>
            <person name="Lapidus A."/>
            <person name="Nolan M."/>
            <person name="Lucas S."/>
            <person name="Hammon N."/>
            <person name="Deshpande S."/>
            <person name="Cheng J.F."/>
            <person name="Tapia R."/>
            <person name="Goodwin L.A."/>
            <person name="Pitluck S."/>
            <person name="Liolios K."/>
            <person name="Pagani I."/>
            <person name="Ivanova N."/>
            <person name="Mavromatis K."/>
            <person name="Mikhailova N."/>
            <person name="Huntemann M."/>
            <person name="Pati A."/>
            <person name="Chen A."/>
            <person name="Palaniappan K."/>
            <person name="Land M."/>
            <person name="Hauser L."/>
            <person name="Jeffries C.D."/>
            <person name="Rohde M."/>
            <person name="Spring S."/>
            <person name="Gronow S."/>
            <person name="Detter J.C."/>
            <person name="Bristow J."/>
            <person name="Eisen J.A."/>
            <person name="Markowitz V."/>
            <person name="Hugenholtz P."/>
            <person name="Kyrpides N.C."/>
            <person name="Woyke T."/>
            <person name="Klenk H.P."/>
        </authorList>
    </citation>
    <scope>NUCLEOTIDE SEQUENCE</scope>
    <source>
        <strain evidence="3">ATCC 51460 / DSM 7334 / H1</strain>
    </source>
</reference>
<dbReference type="HOGENOM" id="CLU_012127_0_0_12"/>
<accession>F8EY77</accession>
<evidence type="ECO:0000313" key="3">
    <source>
        <dbReference type="Proteomes" id="UP000000503"/>
    </source>
</evidence>
<feature type="domain" description="PD-(D/E)XK endonuclease-like" evidence="1">
    <location>
        <begin position="667"/>
        <end position="948"/>
    </location>
</feature>
<dbReference type="OrthoDB" id="366715at2"/>
<dbReference type="Gene3D" id="3.90.320.10">
    <property type="match status" value="1"/>
</dbReference>
<dbReference type="Pfam" id="PF12705">
    <property type="entry name" value="PDDEXK_1"/>
    <property type="match status" value="1"/>
</dbReference>
<organism evidence="2 3">
    <name type="scientific">Gracilinema caldarium (strain ATCC 51460 / DSM 7334 / H1)</name>
    <name type="common">Treponema caldarium</name>
    <dbReference type="NCBI Taxonomy" id="744872"/>
    <lineage>
        <taxon>Bacteria</taxon>
        <taxon>Pseudomonadati</taxon>
        <taxon>Spirochaetota</taxon>
        <taxon>Spirochaetia</taxon>
        <taxon>Spirochaetales</taxon>
        <taxon>Breznakiellaceae</taxon>
        <taxon>Gracilinema</taxon>
    </lineage>
</organism>
<sequence length="957" mass="109856">MGKSSLQELLYSYLDNRNAVFVFPSAVPAQFWARRLCETTQKPVALERFIAWDEFKEQCLSAHQSEKRPANSLIRMLFTSHLLEENAKEATSGTPLFAELLPPSYASDYTPFIGHISSMLPSLKIIIERTSEITFKTDTYIRDLRILFHRYSDFLASHNLYEPDWIRSPFQDHGRHWILILPDLTDDWESYENELSSQQSVFIFMVKDIQIDEHLHAVNRVSICGSTLEKSPEESYERTSNLLIKIKQSLLQFPSWREEIRYVANLLAQLVHSKTLSIEEIVLSIPNLENYAEELSLECKLRGIPISIRQGKALTDQSGGRLFPLLQDCYQTHWSYRAMKNLLTDQSLPWKEPQLIQQLLNFGLEYRCLSGYKNNNRITDVWLETFKHILEANIGTPFSIIDLKQFYQQLQRDISDVVNAHNFTELRTKLILFAGNHFDRERINPDTDKVYARAMEELARLIETEEHLADCSTGKAFPLFLAHLKTTTYVYQSDIEGIAVYPYRVAAGIAPTLHIVMNVTQDGASVIVDPAPFLREDRKKSLECVSRDRSKAFIDAYSLSSIIVYTAPDRGVTGHTIPHQALTSENQIQCKGETEAPLLKDSYRLEELGTGLEASAPYTIQQLAWKRSQQSYRPYVLSQDIRKAPIDEAVLRDTMYTRLTTKRDPNHISPTDINQFITCPHQWLLTRGLAIREPQLEIETIGQKEIGILYHAILEAFFNHLQETPGRRIRASEIENYNRILKTIIKDKIADQQNEEGAFQESVYEMLFQRIKENLIIYLTNEIPTLDSCSVLGSEYHLRRHYPELDIYLAGTADLILMDTEGQLIIIDFKTNNAPKKRELWLDSSGMVSNFQIAAYIKMAEQQLKTTVSRAAFYSIEQRMNVKVIDPEGPSKKNTILPVKRTDYEPVLTKLDETLALMVDYLKIGNYPVVHPANRGICTSCPVKAVCRINFSGGDKA</sequence>
<dbReference type="AlphaFoldDB" id="F8EY77"/>
<dbReference type="InterPro" id="IPR011335">
    <property type="entry name" value="Restrct_endonuc-II-like"/>
</dbReference>
<dbReference type="EMBL" id="CP002868">
    <property type="protein sequence ID" value="AEJ18236.1"/>
    <property type="molecule type" value="Genomic_DNA"/>
</dbReference>
<dbReference type="SUPFAM" id="SSF52540">
    <property type="entry name" value="P-loop containing nucleoside triphosphate hydrolases"/>
    <property type="match status" value="1"/>
</dbReference>
<dbReference type="Proteomes" id="UP000000503">
    <property type="component" value="Chromosome"/>
</dbReference>
<dbReference type="SUPFAM" id="SSF52980">
    <property type="entry name" value="Restriction endonuclease-like"/>
    <property type="match status" value="1"/>
</dbReference>
<dbReference type="STRING" id="744872.Spica_0064"/>
<evidence type="ECO:0000259" key="1">
    <source>
        <dbReference type="Pfam" id="PF12705"/>
    </source>
</evidence>
<keyword evidence="3" id="KW-1185">Reference proteome</keyword>
<dbReference type="KEGG" id="scd:Spica_0064"/>
<dbReference type="RefSeq" id="WP_013967549.1">
    <property type="nucleotide sequence ID" value="NC_015732.1"/>
</dbReference>
<gene>
    <name evidence="2" type="ordered locus">Spica_0064</name>
</gene>
<evidence type="ECO:0000313" key="2">
    <source>
        <dbReference type="EMBL" id="AEJ18236.1"/>
    </source>
</evidence>
<protein>
    <recommendedName>
        <fullName evidence="1">PD-(D/E)XK endonuclease-like domain-containing protein</fullName>
    </recommendedName>
</protein>
<proteinExistence type="predicted"/>